<organism evidence="1 2">
    <name type="scientific">Elysia marginata</name>
    <dbReference type="NCBI Taxonomy" id="1093978"/>
    <lineage>
        <taxon>Eukaryota</taxon>
        <taxon>Metazoa</taxon>
        <taxon>Spiralia</taxon>
        <taxon>Lophotrochozoa</taxon>
        <taxon>Mollusca</taxon>
        <taxon>Gastropoda</taxon>
        <taxon>Heterobranchia</taxon>
        <taxon>Euthyneura</taxon>
        <taxon>Panpulmonata</taxon>
        <taxon>Sacoglossa</taxon>
        <taxon>Placobranchoidea</taxon>
        <taxon>Plakobranchidae</taxon>
        <taxon>Elysia</taxon>
    </lineage>
</organism>
<evidence type="ECO:0000313" key="1">
    <source>
        <dbReference type="EMBL" id="GFR99996.1"/>
    </source>
</evidence>
<keyword evidence="2" id="KW-1185">Reference proteome</keyword>
<accession>A0AAV4HT97</accession>
<reference evidence="1 2" key="1">
    <citation type="journal article" date="2021" name="Elife">
        <title>Chloroplast acquisition without the gene transfer in kleptoplastic sea slugs, Plakobranchus ocellatus.</title>
        <authorList>
            <person name="Maeda T."/>
            <person name="Takahashi S."/>
            <person name="Yoshida T."/>
            <person name="Shimamura S."/>
            <person name="Takaki Y."/>
            <person name="Nagai Y."/>
            <person name="Toyoda A."/>
            <person name="Suzuki Y."/>
            <person name="Arimoto A."/>
            <person name="Ishii H."/>
            <person name="Satoh N."/>
            <person name="Nishiyama T."/>
            <person name="Hasebe M."/>
            <person name="Maruyama T."/>
            <person name="Minagawa J."/>
            <person name="Obokata J."/>
            <person name="Shigenobu S."/>
        </authorList>
    </citation>
    <scope>NUCLEOTIDE SEQUENCE [LARGE SCALE GENOMIC DNA]</scope>
</reference>
<name>A0AAV4HT97_9GAST</name>
<dbReference type="AlphaFoldDB" id="A0AAV4HT97"/>
<proteinExistence type="predicted"/>
<dbReference type="EMBL" id="BMAT01005807">
    <property type="protein sequence ID" value="GFR99996.1"/>
    <property type="molecule type" value="Genomic_DNA"/>
</dbReference>
<evidence type="ECO:0000313" key="2">
    <source>
        <dbReference type="Proteomes" id="UP000762676"/>
    </source>
</evidence>
<comment type="caution">
    <text evidence="1">The sequence shown here is derived from an EMBL/GenBank/DDBJ whole genome shotgun (WGS) entry which is preliminary data.</text>
</comment>
<sequence>MPGRAPCQNCKGGLKRLQQQRWAEATSIAKLITLIIVEQPAHNTQLPRSNCDTDHFLVASKEFLLQCWEGGIVPEDMRDDNIITLHNNKSKRSGCNNYRGISLLFITDKTLARIVLKKWQVLAERVYPLAKFEFIEENCTGGLIFSP</sequence>
<protein>
    <submittedName>
        <fullName evidence="1">Uncharacterized protein</fullName>
    </submittedName>
</protein>
<dbReference type="Proteomes" id="UP000762676">
    <property type="component" value="Unassembled WGS sequence"/>
</dbReference>
<gene>
    <name evidence="1" type="ORF">ElyMa_002805300</name>
</gene>